<name>T0FKL5_9LEPT</name>
<keyword evidence="1" id="KW-0472">Membrane</keyword>
<evidence type="ECO:0000256" key="1">
    <source>
        <dbReference type="SAM" id="Phobius"/>
    </source>
</evidence>
<proteinExistence type="predicted"/>
<protein>
    <submittedName>
        <fullName evidence="2">Uncharacterized protein</fullName>
    </submittedName>
</protein>
<reference evidence="2 3" key="1">
    <citation type="submission" date="2013-05" db="EMBL/GenBank/DDBJ databases">
        <authorList>
            <person name="Harkins D.M."/>
            <person name="Durkin A.S."/>
            <person name="Brinkac L.M."/>
            <person name="Haft D.H."/>
            <person name="Selengut J.D."/>
            <person name="Sanka R."/>
            <person name="DePew J."/>
            <person name="Purushe J."/>
            <person name="Hartskeerl R.A."/>
            <person name="Ahmed A."/>
            <person name="van der Linden H."/>
            <person name="Goris M.G.A."/>
            <person name="Vinetz J.M."/>
            <person name="Sutton G.G."/>
            <person name="Nierman W.C."/>
            <person name="Fouts D.E."/>
        </authorList>
    </citation>
    <scope>NUCLEOTIDE SEQUENCE [LARGE SCALE GENOMIC DNA]</scope>
    <source>
        <strain evidence="2 3">CZ214</strain>
    </source>
</reference>
<organism evidence="2 3">
    <name type="scientific">Leptospira noguchii serovar Panama str. CZ214</name>
    <dbReference type="NCBI Taxonomy" id="1001595"/>
    <lineage>
        <taxon>Bacteria</taxon>
        <taxon>Pseudomonadati</taxon>
        <taxon>Spirochaetota</taxon>
        <taxon>Spirochaetia</taxon>
        <taxon>Leptospirales</taxon>
        <taxon>Leptospiraceae</taxon>
        <taxon>Leptospira</taxon>
    </lineage>
</organism>
<evidence type="ECO:0000313" key="2">
    <source>
        <dbReference type="EMBL" id="EQA70634.1"/>
    </source>
</evidence>
<sequence>MGQILNVRVPTNFVTLRIFKYLFFAIGISVSSRILFLRKN</sequence>
<evidence type="ECO:0000313" key="3">
    <source>
        <dbReference type="Proteomes" id="UP000015442"/>
    </source>
</evidence>
<accession>T0FKL5</accession>
<dbReference type="EMBL" id="AKWY02000026">
    <property type="protein sequence ID" value="EQA70634.1"/>
    <property type="molecule type" value="Genomic_DNA"/>
</dbReference>
<dbReference type="Proteomes" id="UP000015442">
    <property type="component" value="Unassembled WGS sequence"/>
</dbReference>
<feature type="transmembrane region" description="Helical" evidence="1">
    <location>
        <begin position="18"/>
        <end position="36"/>
    </location>
</feature>
<keyword evidence="1" id="KW-1133">Transmembrane helix</keyword>
<comment type="caution">
    <text evidence="2">The sequence shown here is derived from an EMBL/GenBank/DDBJ whole genome shotgun (WGS) entry which is preliminary data.</text>
</comment>
<keyword evidence="1" id="KW-0812">Transmembrane</keyword>
<dbReference type="AlphaFoldDB" id="T0FKL5"/>
<gene>
    <name evidence="2" type="ORF">LEP1GSC059_4555</name>
</gene>